<dbReference type="AlphaFoldDB" id="A0A291QYI2"/>
<keyword evidence="1" id="KW-0732">Signal</keyword>
<dbReference type="Pfam" id="PF10626">
    <property type="entry name" value="TraO"/>
    <property type="match status" value="1"/>
</dbReference>
<dbReference type="RefSeq" id="WP_098195311.1">
    <property type="nucleotide sequence ID" value="NZ_CP023777.1"/>
</dbReference>
<reference evidence="2 3" key="1">
    <citation type="submission" date="2017-10" db="EMBL/GenBank/DDBJ databases">
        <title>Paenichitinophaga pekingensis gen. nov., sp. nov., isolated from activated sludge.</title>
        <authorList>
            <person name="Jin D."/>
            <person name="Kong X."/>
            <person name="Deng Y."/>
            <person name="Bai Z."/>
        </authorList>
    </citation>
    <scope>NUCLEOTIDE SEQUENCE [LARGE SCALE GENOMIC DNA]</scope>
    <source>
        <strain evidence="2 3">13</strain>
    </source>
</reference>
<dbReference type="InterPro" id="IPR018899">
    <property type="entry name" value="Conjug_transposon_Tra0"/>
</dbReference>
<dbReference type="EMBL" id="CP023777">
    <property type="protein sequence ID" value="ATL48942.1"/>
    <property type="molecule type" value="Genomic_DNA"/>
</dbReference>
<evidence type="ECO:0000313" key="2">
    <source>
        <dbReference type="EMBL" id="ATL48942.1"/>
    </source>
</evidence>
<feature type="signal peptide" evidence="1">
    <location>
        <begin position="1"/>
        <end position="20"/>
    </location>
</feature>
<dbReference type="OrthoDB" id="1078465at2"/>
<gene>
    <name evidence="2" type="ORF">COR50_18190</name>
</gene>
<proteinExistence type="predicted"/>
<accession>A0A291QYI2</accession>
<sequence length="186" mass="20377">MKRYIYTLLLGVLCCTAVQAQRMLPGQKGLELSAGTLSGRQPGSNYFLGAALTVYGKSGHYQLYGLEYDREQAAYKGRYLPLETYMAEAGYSLRLLSLARKHINLNAALSAVGGYEAINRGTALLPDGALIRSEEGFIYGAGGRLSLEAWLGDRLVVVLQGRSRLLWNTSTDQFRPSAGLGLRFNF</sequence>
<organism evidence="2 3">
    <name type="scientific">Chitinophaga caeni</name>
    <dbReference type="NCBI Taxonomy" id="2029983"/>
    <lineage>
        <taxon>Bacteria</taxon>
        <taxon>Pseudomonadati</taxon>
        <taxon>Bacteroidota</taxon>
        <taxon>Chitinophagia</taxon>
        <taxon>Chitinophagales</taxon>
        <taxon>Chitinophagaceae</taxon>
        <taxon>Chitinophaga</taxon>
    </lineage>
</organism>
<name>A0A291QYI2_9BACT</name>
<evidence type="ECO:0000256" key="1">
    <source>
        <dbReference type="SAM" id="SignalP"/>
    </source>
</evidence>
<feature type="chain" id="PRO_5013081364" evidence="1">
    <location>
        <begin position="21"/>
        <end position="186"/>
    </location>
</feature>
<evidence type="ECO:0000313" key="3">
    <source>
        <dbReference type="Proteomes" id="UP000220133"/>
    </source>
</evidence>
<protein>
    <submittedName>
        <fullName evidence="2">Conjugal transfer protein TraO</fullName>
    </submittedName>
</protein>
<dbReference type="Proteomes" id="UP000220133">
    <property type="component" value="Chromosome"/>
</dbReference>
<keyword evidence="3" id="KW-1185">Reference proteome</keyword>
<dbReference type="KEGG" id="cbae:COR50_18190"/>